<feature type="transmembrane region" description="Helical" evidence="1">
    <location>
        <begin position="206"/>
        <end position="224"/>
    </location>
</feature>
<evidence type="ECO:0000313" key="2">
    <source>
        <dbReference type="EMBL" id="TYU52099.1"/>
    </source>
</evidence>
<dbReference type="EMBL" id="VTIK01000004">
    <property type="protein sequence ID" value="TYU52099.1"/>
    <property type="molecule type" value="Genomic_DNA"/>
</dbReference>
<feature type="transmembrane region" description="Helical" evidence="1">
    <location>
        <begin position="73"/>
        <end position="92"/>
    </location>
</feature>
<feature type="transmembrane region" description="Helical" evidence="1">
    <location>
        <begin position="382"/>
        <end position="400"/>
    </location>
</feature>
<keyword evidence="1" id="KW-1133">Transmembrane helix</keyword>
<feature type="transmembrane region" description="Helical" evidence="1">
    <location>
        <begin position="290"/>
        <end position="309"/>
    </location>
</feature>
<feature type="transmembrane region" description="Helical" evidence="1">
    <location>
        <begin position="155"/>
        <end position="173"/>
    </location>
</feature>
<keyword evidence="1" id="KW-0472">Membrane</keyword>
<feature type="transmembrane region" description="Helical" evidence="1">
    <location>
        <begin position="356"/>
        <end position="376"/>
    </location>
</feature>
<proteinExistence type="predicted"/>
<feature type="transmembrane region" description="Helical" evidence="1">
    <location>
        <begin position="329"/>
        <end position="347"/>
    </location>
</feature>
<feature type="transmembrane region" description="Helical" evidence="1">
    <location>
        <begin position="123"/>
        <end position="143"/>
    </location>
</feature>
<protein>
    <submittedName>
        <fullName evidence="2">Uncharacterized protein</fullName>
    </submittedName>
</protein>
<comment type="caution">
    <text evidence="2">The sequence shown here is derived from an EMBL/GenBank/DDBJ whole genome shotgun (WGS) entry which is preliminary data.</text>
</comment>
<accession>A0AB74NAL8</accession>
<keyword evidence="1" id="KW-0812">Transmembrane</keyword>
<reference evidence="2 3" key="1">
    <citation type="submission" date="2019-08" db="EMBL/GenBank/DDBJ databases">
        <title>Soil Listeria distribution.</title>
        <authorList>
            <person name="Liao J."/>
        </authorList>
    </citation>
    <scope>NUCLEOTIDE SEQUENCE [LARGE SCALE GENOMIC DNA]</scope>
    <source>
        <strain evidence="2 3">IN-RH-2-BL1</strain>
    </source>
</reference>
<name>A0AB74NAL8_LISMN</name>
<dbReference type="RefSeq" id="WP_149058027.1">
    <property type="nucleotide sequence ID" value="NZ_VTIK01000004.1"/>
</dbReference>
<evidence type="ECO:0000256" key="1">
    <source>
        <dbReference type="SAM" id="Phobius"/>
    </source>
</evidence>
<dbReference type="AlphaFoldDB" id="A0AB74NAL8"/>
<organism evidence="2 3">
    <name type="scientific">Listeria monocytogenes</name>
    <dbReference type="NCBI Taxonomy" id="1639"/>
    <lineage>
        <taxon>Bacteria</taxon>
        <taxon>Bacillati</taxon>
        <taxon>Bacillota</taxon>
        <taxon>Bacilli</taxon>
        <taxon>Bacillales</taxon>
        <taxon>Listeriaceae</taxon>
        <taxon>Listeria</taxon>
    </lineage>
</organism>
<dbReference type="Pfam" id="PF19528">
    <property type="entry name" value="DUF6056"/>
    <property type="match status" value="1"/>
</dbReference>
<sequence length="499" mass="57514">MLNSLKKDGVKIGVFSFIIFLFYLYLSYCTPLTHDDWTWGIRLGMNRYYDGFKDYNGRYFGNICELIITRIDWFRFLIMGVFGAAIVVLPLLIAKTAKLTIAFLSLFLMLGVTSDMFSSTFAWAAGFANYNTATICILVYLLIIKNIFYEETPKYSIWLVIFAVPLGIGSQLFVEHATIYNVFAGAFVIIYSFMKFRKFFAFHITYLISALIGAVIMFSNGAYVKIFTGADNYRTIDTDMGIFEKIYSIFSTSMYKFLIMNNIVLNFALAIFCIFLLVKIGTNLPTWKIWVKNIFIVILTVYPLYRPIIVDRMQLSIFTDVAKTSEFEAWISLLFYLTILFTIILFFKKSSLKVELSFYLISAVFIAGPLFFVTPFGSRCFILSYAFFVLFIVRLFVYLVDEGFVNLKTISIPIITLALSLVLAYSIIFAQIKISDNERMDSIQQQIDEGKKVVTVKPLKHEKFLWNSRLMIPGFQADNFKIFFNLPKDVQLKNAPEEN</sequence>
<dbReference type="InterPro" id="IPR045691">
    <property type="entry name" value="DUF6056"/>
</dbReference>
<evidence type="ECO:0000313" key="3">
    <source>
        <dbReference type="Proteomes" id="UP000322220"/>
    </source>
</evidence>
<feature type="transmembrane region" description="Helical" evidence="1">
    <location>
        <begin position="179"/>
        <end position="194"/>
    </location>
</feature>
<feature type="transmembrane region" description="Helical" evidence="1">
    <location>
        <begin position="257"/>
        <end position="278"/>
    </location>
</feature>
<gene>
    <name evidence="2" type="ORF">FZW98_09365</name>
</gene>
<feature type="transmembrane region" description="Helical" evidence="1">
    <location>
        <begin position="12"/>
        <end position="28"/>
    </location>
</feature>
<feature type="transmembrane region" description="Helical" evidence="1">
    <location>
        <begin position="99"/>
        <end position="117"/>
    </location>
</feature>
<feature type="transmembrane region" description="Helical" evidence="1">
    <location>
        <begin position="412"/>
        <end position="432"/>
    </location>
</feature>
<dbReference type="Proteomes" id="UP000322220">
    <property type="component" value="Unassembled WGS sequence"/>
</dbReference>